<accession>A0A4X2JX03</accession>
<comment type="subcellular location">
    <subcellularLocation>
        <location evidence="1">Cell junction</location>
        <location evidence="1">Adherens junction</location>
    </subcellularLocation>
</comment>
<feature type="compositionally biased region" description="Low complexity" evidence="6">
    <location>
        <begin position="156"/>
        <end position="175"/>
    </location>
</feature>
<evidence type="ECO:0000256" key="5">
    <source>
        <dbReference type="SAM" id="Coils"/>
    </source>
</evidence>
<gene>
    <name evidence="7" type="primary">CCDC85B</name>
</gene>
<evidence type="ECO:0000256" key="2">
    <source>
        <dbReference type="ARBA" id="ARBA00009052"/>
    </source>
</evidence>
<dbReference type="Pfam" id="PF10226">
    <property type="entry name" value="CCDC85"/>
    <property type="match status" value="1"/>
</dbReference>
<evidence type="ECO:0000313" key="7">
    <source>
        <dbReference type="Ensembl" id="ENSVURP00010001557.1"/>
    </source>
</evidence>
<dbReference type="InterPro" id="IPR019359">
    <property type="entry name" value="CCDC85"/>
</dbReference>
<dbReference type="GO" id="GO:0045599">
    <property type="term" value="P:negative regulation of fat cell differentiation"/>
    <property type="evidence" value="ECO:0007669"/>
    <property type="project" value="Ensembl"/>
</dbReference>
<feature type="compositionally biased region" description="Pro residues" evidence="6">
    <location>
        <begin position="201"/>
        <end position="210"/>
    </location>
</feature>
<comment type="similarity">
    <text evidence="2">Belongs to the CCDC85 family.</text>
</comment>
<organism evidence="7 8">
    <name type="scientific">Vombatus ursinus</name>
    <name type="common">Common wombat</name>
    <dbReference type="NCBI Taxonomy" id="29139"/>
    <lineage>
        <taxon>Eukaryota</taxon>
        <taxon>Metazoa</taxon>
        <taxon>Chordata</taxon>
        <taxon>Craniata</taxon>
        <taxon>Vertebrata</taxon>
        <taxon>Euteleostomi</taxon>
        <taxon>Mammalia</taxon>
        <taxon>Metatheria</taxon>
        <taxon>Diprotodontia</taxon>
        <taxon>Vombatidae</taxon>
        <taxon>Vombatus</taxon>
    </lineage>
</organism>
<keyword evidence="8" id="KW-1185">Reference proteome</keyword>
<feature type="coiled-coil region" evidence="5">
    <location>
        <begin position="123"/>
        <end position="150"/>
    </location>
</feature>
<dbReference type="GO" id="GO:0005634">
    <property type="term" value="C:nucleus"/>
    <property type="evidence" value="ECO:0007669"/>
    <property type="project" value="Ensembl"/>
</dbReference>
<reference evidence="7" key="3">
    <citation type="submission" date="2025-09" db="UniProtKB">
        <authorList>
            <consortium name="Ensembl"/>
        </authorList>
    </citation>
    <scope>IDENTIFICATION</scope>
</reference>
<dbReference type="AlphaFoldDB" id="A0A4X2JX03"/>
<dbReference type="GeneTree" id="ENSGT00940000162317"/>
<proteinExistence type="inferred from homology"/>
<dbReference type="Proteomes" id="UP000314987">
    <property type="component" value="Unassembled WGS sequence"/>
</dbReference>
<dbReference type="CTD" id="11007"/>
<dbReference type="OMA" id="EEWGPRS"/>
<dbReference type="Ensembl" id="ENSVURT00010001781.1">
    <property type="protein sequence ID" value="ENSVURP00010001557.1"/>
    <property type="gene ID" value="ENSVURG00010001328.1"/>
</dbReference>
<dbReference type="PANTHER" id="PTHR13546">
    <property type="entry name" value="RE60986P"/>
    <property type="match status" value="1"/>
</dbReference>
<dbReference type="GeneID" id="114038802"/>
<dbReference type="GO" id="GO:0045892">
    <property type="term" value="P:negative regulation of DNA-templated transcription"/>
    <property type="evidence" value="ECO:0007669"/>
    <property type="project" value="Ensembl"/>
</dbReference>
<reference evidence="8" key="1">
    <citation type="submission" date="2018-12" db="EMBL/GenBank/DDBJ databases">
        <authorList>
            <person name="Yazar S."/>
        </authorList>
    </citation>
    <scope>NUCLEOTIDE SEQUENCE [LARGE SCALE GENOMIC DNA]</scope>
</reference>
<evidence type="ECO:0000256" key="4">
    <source>
        <dbReference type="ARBA" id="ARBA00023054"/>
    </source>
</evidence>
<keyword evidence="3" id="KW-0965">Cell junction</keyword>
<dbReference type="OrthoDB" id="10056395at2759"/>
<dbReference type="GO" id="GO:0070097">
    <property type="term" value="F:delta-catenin binding"/>
    <property type="evidence" value="ECO:0007669"/>
    <property type="project" value="Ensembl"/>
</dbReference>
<dbReference type="GO" id="GO:0005813">
    <property type="term" value="C:centrosome"/>
    <property type="evidence" value="ECO:0007669"/>
    <property type="project" value="Ensembl"/>
</dbReference>
<evidence type="ECO:0000313" key="8">
    <source>
        <dbReference type="Proteomes" id="UP000314987"/>
    </source>
</evidence>
<feature type="region of interest" description="Disordered" evidence="6">
    <location>
        <begin position="156"/>
        <end position="248"/>
    </location>
</feature>
<dbReference type="PANTHER" id="PTHR13546:SF12">
    <property type="entry name" value="COILED-COIL DOMAIN-CONTAINING PROTEIN 85B"/>
    <property type="match status" value="1"/>
</dbReference>
<feature type="compositionally biased region" description="Gly residues" evidence="6">
    <location>
        <begin position="176"/>
        <end position="187"/>
    </location>
</feature>
<dbReference type="GO" id="GO:0005912">
    <property type="term" value="C:adherens junction"/>
    <property type="evidence" value="ECO:0007669"/>
    <property type="project" value="UniProtKB-SubCell"/>
</dbReference>
<feature type="compositionally biased region" description="Low complexity" evidence="6">
    <location>
        <begin position="213"/>
        <end position="236"/>
    </location>
</feature>
<evidence type="ECO:0000256" key="3">
    <source>
        <dbReference type="ARBA" id="ARBA00022949"/>
    </source>
</evidence>
<feature type="coiled-coil region" evidence="5">
    <location>
        <begin position="24"/>
        <end position="83"/>
    </location>
</feature>
<dbReference type="RefSeq" id="XP_027712052.1">
    <property type="nucleotide sequence ID" value="XM_027856251.1"/>
</dbReference>
<dbReference type="GO" id="GO:0030308">
    <property type="term" value="P:negative regulation of cell growth"/>
    <property type="evidence" value="ECO:0007669"/>
    <property type="project" value="Ensembl"/>
</dbReference>
<reference evidence="7" key="2">
    <citation type="submission" date="2025-08" db="UniProtKB">
        <authorList>
            <consortium name="Ensembl"/>
        </authorList>
    </citation>
    <scope>IDENTIFICATION</scope>
</reference>
<dbReference type="STRING" id="29139.ENSVURP00010001557"/>
<name>A0A4X2JX03_VOMUR</name>
<sequence>MEGGEAAGGPGRPLSDAELAGLAKEELVRRLRQEEAEKLAALVQRGRLMQEVNRQLQGHLGEIRELKQVNRRLQDENRELRDLCCFLDHERQKGRRVAREWQLFGAHASRAVRDELAGCWQKLAQLEGRQDELLRENLALKELCLALEEEWGPRPAAGAGAGAASASAAAAAAAAAGGGGGGGGGGAEAEAGAEPGGGPGGPGPDGPGGPGPELGLPPCGARDVGDGSSSTGSVGSPDQLHLACSPDD</sequence>
<protein>
    <submittedName>
        <fullName evidence="7">Coiled-coil domain containing 85B</fullName>
    </submittedName>
</protein>
<evidence type="ECO:0000256" key="1">
    <source>
        <dbReference type="ARBA" id="ARBA00004536"/>
    </source>
</evidence>
<keyword evidence="4 5" id="KW-0175">Coiled coil</keyword>
<evidence type="ECO:0000256" key="6">
    <source>
        <dbReference type="SAM" id="MobiDB-lite"/>
    </source>
</evidence>